<dbReference type="Pfam" id="PF04012">
    <property type="entry name" value="PspA_IM30"/>
    <property type="match status" value="1"/>
</dbReference>
<dbReference type="Proteomes" id="UP000236884">
    <property type="component" value="Chromosome"/>
</dbReference>
<keyword evidence="2" id="KW-0175">Coiled coil</keyword>
<proteinExistence type="inferred from homology"/>
<dbReference type="OrthoDB" id="7999550at2"/>
<evidence type="ECO:0000256" key="1">
    <source>
        <dbReference type="ARBA" id="ARBA00043985"/>
    </source>
</evidence>
<accession>A0A0S3PS12</accession>
<gene>
    <name evidence="3" type="ORF">GJW-30_1_01202</name>
</gene>
<keyword evidence="4" id="KW-1185">Reference proteome</keyword>
<organism evidence="3 4">
    <name type="scientific">Variibacter gotjawalensis</name>
    <dbReference type="NCBI Taxonomy" id="1333996"/>
    <lineage>
        <taxon>Bacteria</taxon>
        <taxon>Pseudomonadati</taxon>
        <taxon>Pseudomonadota</taxon>
        <taxon>Alphaproteobacteria</taxon>
        <taxon>Hyphomicrobiales</taxon>
        <taxon>Nitrobacteraceae</taxon>
        <taxon>Variibacter</taxon>
    </lineage>
</organism>
<dbReference type="EMBL" id="AP014946">
    <property type="protein sequence ID" value="BAT58675.1"/>
    <property type="molecule type" value="Genomic_DNA"/>
</dbReference>
<evidence type="ECO:0000313" key="3">
    <source>
        <dbReference type="EMBL" id="BAT58675.1"/>
    </source>
</evidence>
<reference evidence="3 4" key="1">
    <citation type="submission" date="2015-08" db="EMBL/GenBank/DDBJ databases">
        <title>Investigation of the bacterial diversity of lava forest soil.</title>
        <authorList>
            <person name="Lee J.S."/>
        </authorList>
    </citation>
    <scope>NUCLEOTIDE SEQUENCE [LARGE SCALE GENOMIC DNA]</scope>
    <source>
        <strain evidence="3 4">GJW-30</strain>
    </source>
</reference>
<dbReference type="AlphaFoldDB" id="A0A0S3PS12"/>
<evidence type="ECO:0000256" key="2">
    <source>
        <dbReference type="SAM" id="Coils"/>
    </source>
</evidence>
<comment type="similarity">
    <text evidence="1">Belongs to the PspA/Vipp/IM30 family.</text>
</comment>
<feature type="coiled-coil region" evidence="2">
    <location>
        <begin position="54"/>
        <end position="114"/>
    </location>
</feature>
<dbReference type="RefSeq" id="WP_096352957.1">
    <property type="nucleotide sequence ID" value="NZ_AP014946.1"/>
</dbReference>
<sequence>MFKLIRTLLDATTAHAEEAVQDKFAIELIGQHIRAAEAGLSQAKETLATIILQQRTEQANFNALERRIADLETRVRAALAAGSEKLAHDGAAAIAELENERETRRNTIGALAERAERMRLSIEKTHRRIVDLNQGMIAARAIDKGQKAQRQLDRSIGRRANLQAAEALLRRVNERSDPLDEAEVLDAIDAELSQDGVRDRLEQHGFGPSAKIRASDVLTRLTAA</sequence>
<evidence type="ECO:0000313" key="4">
    <source>
        <dbReference type="Proteomes" id="UP000236884"/>
    </source>
</evidence>
<dbReference type="InterPro" id="IPR007157">
    <property type="entry name" value="PspA_VIPP1"/>
</dbReference>
<name>A0A0S3PS12_9BRAD</name>
<dbReference type="KEGG" id="vgo:GJW-30_1_01202"/>
<protein>
    <submittedName>
        <fullName evidence="3">PspA/IM30 family protein</fullName>
    </submittedName>
</protein>